<feature type="active site" evidence="3">
    <location>
        <position position="290"/>
    </location>
</feature>
<protein>
    <recommendedName>
        <fullName evidence="5">Alpha/beta hydrolase fold-3 domain-containing protein</fullName>
    </recommendedName>
</protein>
<dbReference type="EMBL" id="JAODUP010000145">
    <property type="protein sequence ID" value="KAK2159834.1"/>
    <property type="molecule type" value="Genomic_DNA"/>
</dbReference>
<name>A0AAD9NA97_9ANNE</name>
<dbReference type="InterPro" id="IPR050300">
    <property type="entry name" value="GDXG_lipolytic_enzyme"/>
</dbReference>
<dbReference type="AlphaFoldDB" id="A0AAD9NA97"/>
<keyword evidence="7" id="KW-1185">Reference proteome</keyword>
<dbReference type="InterPro" id="IPR033140">
    <property type="entry name" value="Lipase_GDXG_put_SER_AS"/>
</dbReference>
<evidence type="ECO:0000256" key="1">
    <source>
        <dbReference type="ARBA" id="ARBA00010515"/>
    </source>
</evidence>
<evidence type="ECO:0000256" key="2">
    <source>
        <dbReference type="ARBA" id="ARBA00022801"/>
    </source>
</evidence>
<dbReference type="GO" id="GO:0016787">
    <property type="term" value="F:hydrolase activity"/>
    <property type="evidence" value="ECO:0007669"/>
    <property type="project" value="UniProtKB-KW"/>
</dbReference>
<dbReference type="Gene3D" id="3.40.50.1820">
    <property type="entry name" value="alpha/beta hydrolase"/>
    <property type="match status" value="1"/>
</dbReference>
<comment type="similarity">
    <text evidence="1">Belongs to the 'GDXG' lipolytic enzyme family.</text>
</comment>
<dbReference type="PROSITE" id="PS01174">
    <property type="entry name" value="LIPASE_GDXG_SER"/>
    <property type="match status" value="1"/>
</dbReference>
<reference evidence="6" key="1">
    <citation type="journal article" date="2023" name="Mol. Biol. Evol.">
        <title>Third-Generation Sequencing Reveals the Adaptive Role of the Epigenome in Three Deep-Sea Polychaetes.</title>
        <authorList>
            <person name="Perez M."/>
            <person name="Aroh O."/>
            <person name="Sun Y."/>
            <person name="Lan Y."/>
            <person name="Juniper S.K."/>
            <person name="Young C.R."/>
            <person name="Angers B."/>
            <person name="Qian P.Y."/>
        </authorList>
    </citation>
    <scope>NUCLEOTIDE SEQUENCE</scope>
    <source>
        <strain evidence="6">P08H-3</strain>
    </source>
</reference>
<comment type="caution">
    <text evidence="6">The sequence shown here is derived from an EMBL/GenBank/DDBJ whole genome shotgun (WGS) entry which is preliminary data.</text>
</comment>
<dbReference type="InterPro" id="IPR029058">
    <property type="entry name" value="AB_hydrolase_fold"/>
</dbReference>
<organism evidence="6 7">
    <name type="scientific">Paralvinella palmiformis</name>
    <dbReference type="NCBI Taxonomy" id="53620"/>
    <lineage>
        <taxon>Eukaryota</taxon>
        <taxon>Metazoa</taxon>
        <taxon>Spiralia</taxon>
        <taxon>Lophotrochozoa</taxon>
        <taxon>Annelida</taxon>
        <taxon>Polychaeta</taxon>
        <taxon>Sedentaria</taxon>
        <taxon>Canalipalpata</taxon>
        <taxon>Terebellida</taxon>
        <taxon>Terebelliformia</taxon>
        <taxon>Alvinellidae</taxon>
        <taxon>Paralvinella</taxon>
    </lineage>
</organism>
<sequence length="501" mass="57201">MEHGYFIPKNGTNMEQIRILKKLTYKKRRNCLESQLVPNHSKEQKGYMDSRPQSLNNRNTSSTHWVKKTVKCGPSNIPPMSRLLKAAHRHNVDTLIDMGPKNSTKMWSTRWMFVVILTVYISYKIRECSKPIPVGTSERFKLSLALLIRDVQFQIIDCLDCLGLVPDYRAIRWLRRADVQETAGVQRSDATFDGVPVRVYRPTIGPKPVKAMVFYHGGGWTLGSVDAYDPVTAYFAEEAAMLVISVKYRLVPEHDQGDGLADCVRATKHFLSRCDRYGIGRDKVVIAGDSAGGNIAAAVALRLRDEAFQPMPSLQLLIYPCLQAIDLELPSYQQNADGPFLTKSFMAWFLSFLCCKSKRFAPLFLGHGHVPSDVRAAMAKGVLSHDLLPNENKYPPYRKPDFRRGGSEIWERISQDYLDPYRFPLMAKDHRDLPRTYLVTAQFDILRDDGYLYVRKLKEDGVDVIHYNCPYCWHGIINGLGKFEYSAKIMDTMVIFLKNEL</sequence>
<feature type="domain" description="Alpha/beta hydrolase fold-3" evidence="5">
    <location>
        <begin position="414"/>
        <end position="477"/>
    </location>
</feature>
<evidence type="ECO:0000313" key="6">
    <source>
        <dbReference type="EMBL" id="KAK2159834.1"/>
    </source>
</evidence>
<dbReference type="PANTHER" id="PTHR48081">
    <property type="entry name" value="AB HYDROLASE SUPERFAMILY PROTEIN C4A8.06C"/>
    <property type="match status" value="1"/>
</dbReference>
<evidence type="ECO:0000256" key="4">
    <source>
        <dbReference type="SAM" id="MobiDB-lite"/>
    </source>
</evidence>
<keyword evidence="2" id="KW-0378">Hydrolase</keyword>
<dbReference type="Proteomes" id="UP001208570">
    <property type="component" value="Unassembled WGS sequence"/>
</dbReference>
<evidence type="ECO:0000256" key="3">
    <source>
        <dbReference type="PROSITE-ProRule" id="PRU10038"/>
    </source>
</evidence>
<dbReference type="InterPro" id="IPR013094">
    <property type="entry name" value="AB_hydrolase_3"/>
</dbReference>
<proteinExistence type="inferred from homology"/>
<feature type="region of interest" description="Disordered" evidence="4">
    <location>
        <begin position="34"/>
        <end position="60"/>
    </location>
</feature>
<evidence type="ECO:0000259" key="5">
    <source>
        <dbReference type="Pfam" id="PF07859"/>
    </source>
</evidence>
<accession>A0AAD9NA97</accession>
<dbReference type="Pfam" id="PF07859">
    <property type="entry name" value="Abhydrolase_3"/>
    <property type="match status" value="2"/>
</dbReference>
<dbReference type="PANTHER" id="PTHR48081:SF32">
    <property type="entry name" value="ALPHA_BETA HYDROLASE FOLD-3 DOMAIN-CONTAINING PROTEIN"/>
    <property type="match status" value="1"/>
</dbReference>
<gene>
    <name evidence="6" type="ORF">LSH36_145g04058</name>
</gene>
<dbReference type="SUPFAM" id="SSF53474">
    <property type="entry name" value="alpha/beta-Hydrolases"/>
    <property type="match status" value="1"/>
</dbReference>
<feature type="domain" description="Alpha/beta hydrolase fold-3" evidence="5">
    <location>
        <begin position="212"/>
        <end position="362"/>
    </location>
</feature>
<feature type="compositionally biased region" description="Polar residues" evidence="4">
    <location>
        <begin position="51"/>
        <end position="60"/>
    </location>
</feature>
<evidence type="ECO:0000313" key="7">
    <source>
        <dbReference type="Proteomes" id="UP001208570"/>
    </source>
</evidence>